<evidence type="ECO:0000313" key="4">
    <source>
        <dbReference type="EMBL" id="KAL0272155.1"/>
    </source>
</evidence>
<sequence>MASIEVSLSTTPRRKNCKKNGSGQLGLIAKNSALGSSSAMNILASVRSNTLIDTCRELEVLRNALKDKENTIQNLQGQMNCCGRLTSPQPFDSSERRVAELRLQTLKQEEESRKSAIKRINLTLEQIDESESNIDVRIRQAELEYELGREELGLLGVREEMRALQARLDAKPMPTLYSCVSQSGRSTLHCVQLEYDPKSPRFGAGNTDDRIGLFVLWAAEDSGLQKGDRILEVNGKMTLATSKEEMNRLLTVCPSRAEIVVNRLWTPPPSSEDFLRRENLRLTHRISYLEDQVAELLLQKEKSSVPLNLPKFEKKPMEVFQKGSQVTVLQTPEVSKSETHLTTVTITAPAKVSPPSGEVIVQNGIGKNVAKGCNITVGPSEKYHEVESYHGYQPKHHGSSEKIKALSKKYEKDEFSSTLTKNKYKNDCDYDEDDQKVRGTKVTLSNLKNCIPVETTYSLSDLERPTRKGNSYYNRVVDYSSETSCPKYRPHKDRSVKSLDLDGREERSRHRENHESEPLENGKPTPPKKPIRLSIHRATSLQNVETGYSLHNAIRKMKRSHKSEAPQPPVVSEVKVNGNDESHSVNGDVLSSRTSSRAESWVNHSDSSQSPFRWPGQHHRARSKVNEKWC</sequence>
<reference evidence="4" key="1">
    <citation type="journal article" date="2024" name="Gigascience">
        <title>Chromosome-level genome of the poultry shaft louse Menopon gallinae provides insight into the host-switching and adaptive evolution of parasitic lice.</title>
        <authorList>
            <person name="Xu Y."/>
            <person name="Ma L."/>
            <person name="Liu S."/>
            <person name="Liang Y."/>
            <person name="Liu Q."/>
            <person name="He Z."/>
            <person name="Tian L."/>
            <person name="Duan Y."/>
            <person name="Cai W."/>
            <person name="Li H."/>
            <person name="Song F."/>
        </authorList>
    </citation>
    <scope>NUCLEOTIDE SEQUENCE</scope>
    <source>
        <strain evidence="4">Cailab_2023a</strain>
    </source>
</reference>
<accession>A0AAW2HRQ9</accession>
<feature type="region of interest" description="Disordered" evidence="2">
    <location>
        <begin position="556"/>
        <end position="630"/>
    </location>
</feature>
<comment type="caution">
    <text evidence="4">The sequence shown here is derived from an EMBL/GenBank/DDBJ whole genome shotgun (WGS) entry which is preliminary data.</text>
</comment>
<dbReference type="CDD" id="cd00136">
    <property type="entry name" value="PDZ_canonical"/>
    <property type="match status" value="1"/>
</dbReference>
<proteinExistence type="predicted"/>
<feature type="coiled-coil region" evidence="1">
    <location>
        <begin position="51"/>
        <end position="78"/>
    </location>
</feature>
<evidence type="ECO:0000259" key="3">
    <source>
        <dbReference type="PROSITE" id="PS50106"/>
    </source>
</evidence>
<feature type="domain" description="PDZ" evidence="3">
    <location>
        <begin position="218"/>
        <end position="265"/>
    </location>
</feature>
<dbReference type="EMBL" id="JARGDH010000003">
    <property type="protein sequence ID" value="KAL0272155.1"/>
    <property type="molecule type" value="Genomic_DNA"/>
</dbReference>
<dbReference type="Gene3D" id="2.30.42.10">
    <property type="match status" value="1"/>
</dbReference>
<dbReference type="InterPro" id="IPR001478">
    <property type="entry name" value="PDZ"/>
</dbReference>
<gene>
    <name evidence="4" type="ORF">PYX00_005232</name>
</gene>
<dbReference type="AlphaFoldDB" id="A0AAW2HRQ9"/>
<organism evidence="4">
    <name type="scientific">Menopon gallinae</name>
    <name type="common">poultry shaft louse</name>
    <dbReference type="NCBI Taxonomy" id="328185"/>
    <lineage>
        <taxon>Eukaryota</taxon>
        <taxon>Metazoa</taxon>
        <taxon>Ecdysozoa</taxon>
        <taxon>Arthropoda</taxon>
        <taxon>Hexapoda</taxon>
        <taxon>Insecta</taxon>
        <taxon>Pterygota</taxon>
        <taxon>Neoptera</taxon>
        <taxon>Paraneoptera</taxon>
        <taxon>Psocodea</taxon>
        <taxon>Troctomorpha</taxon>
        <taxon>Phthiraptera</taxon>
        <taxon>Amblycera</taxon>
        <taxon>Menoponidae</taxon>
        <taxon>Menopon</taxon>
    </lineage>
</organism>
<evidence type="ECO:0000256" key="1">
    <source>
        <dbReference type="SAM" id="Coils"/>
    </source>
</evidence>
<feature type="compositionally biased region" description="Basic and acidic residues" evidence="2">
    <location>
        <begin position="493"/>
        <end position="517"/>
    </location>
</feature>
<evidence type="ECO:0000256" key="2">
    <source>
        <dbReference type="SAM" id="MobiDB-lite"/>
    </source>
</evidence>
<feature type="compositionally biased region" description="Polar residues" evidence="2">
    <location>
        <begin position="589"/>
        <end position="611"/>
    </location>
</feature>
<dbReference type="PROSITE" id="PS50106">
    <property type="entry name" value="PDZ"/>
    <property type="match status" value="1"/>
</dbReference>
<keyword evidence="1" id="KW-0175">Coiled coil</keyword>
<dbReference type="SUPFAM" id="SSF50156">
    <property type="entry name" value="PDZ domain-like"/>
    <property type="match status" value="1"/>
</dbReference>
<name>A0AAW2HRQ9_9NEOP</name>
<protein>
    <recommendedName>
        <fullName evidence="3">PDZ domain-containing protein</fullName>
    </recommendedName>
</protein>
<feature type="region of interest" description="Disordered" evidence="2">
    <location>
        <begin position="482"/>
        <end position="531"/>
    </location>
</feature>
<dbReference type="InterPro" id="IPR036034">
    <property type="entry name" value="PDZ_sf"/>
</dbReference>